<reference evidence="4 5" key="1">
    <citation type="submission" date="2016-10" db="EMBL/GenBank/DDBJ databases">
        <authorList>
            <person name="de Groot N.N."/>
        </authorList>
    </citation>
    <scope>NUCLEOTIDE SEQUENCE [LARGE SCALE GENOMIC DNA]</scope>
    <source>
        <strain evidence="4 5">DSM 9179</strain>
    </source>
</reference>
<dbReference type="Gene3D" id="3.40.190.10">
    <property type="entry name" value="Periplasmic binding protein-like II"/>
    <property type="match status" value="1"/>
</dbReference>
<keyword evidence="2" id="KW-0812">Transmembrane</keyword>
<keyword evidence="2" id="KW-0472">Membrane</keyword>
<dbReference type="STRING" id="99656.SAMN05421659_104254"/>
<dbReference type="PANTHER" id="PTHR33392">
    <property type="entry name" value="POLYISOPRENYL-TEICHOIC ACID--PEPTIDOGLYCAN TEICHOIC ACID TRANSFERASE TAGU"/>
    <property type="match status" value="1"/>
</dbReference>
<evidence type="ECO:0000256" key="2">
    <source>
        <dbReference type="SAM" id="Phobius"/>
    </source>
</evidence>
<feature type="transmembrane region" description="Helical" evidence="2">
    <location>
        <begin position="37"/>
        <end position="58"/>
    </location>
</feature>
<keyword evidence="2" id="KW-1133">Transmembrane helix</keyword>
<accession>A0A1I0P979</accession>
<dbReference type="OrthoDB" id="27330at2"/>
<feature type="domain" description="Cell envelope-related transcriptional attenuator" evidence="3">
    <location>
        <begin position="267"/>
        <end position="419"/>
    </location>
</feature>
<dbReference type="RefSeq" id="WP_092452149.1">
    <property type="nucleotide sequence ID" value="NZ_FOJI01000004.1"/>
</dbReference>
<dbReference type="Pfam" id="PF03816">
    <property type="entry name" value="LytR_cpsA_psr"/>
    <property type="match status" value="1"/>
</dbReference>
<comment type="similarity">
    <text evidence="1">Belongs to the LytR/CpsA/Psr (LCP) family.</text>
</comment>
<dbReference type="PANTHER" id="PTHR33392:SF6">
    <property type="entry name" value="POLYISOPRENYL-TEICHOIC ACID--PEPTIDOGLYCAN TEICHOIC ACID TRANSFERASE TAGU"/>
    <property type="match status" value="1"/>
</dbReference>
<name>A0A1I0P979_9FIRM</name>
<proteinExistence type="inferred from homology"/>
<organism evidence="4 5">
    <name type="scientific">[Clostridium] fimetarium</name>
    <dbReference type="NCBI Taxonomy" id="99656"/>
    <lineage>
        <taxon>Bacteria</taxon>
        <taxon>Bacillati</taxon>
        <taxon>Bacillota</taxon>
        <taxon>Clostridia</taxon>
        <taxon>Lachnospirales</taxon>
        <taxon>Lachnospiraceae</taxon>
    </lineage>
</organism>
<dbReference type="NCBIfam" id="TIGR00350">
    <property type="entry name" value="lytR_cpsA_psr"/>
    <property type="match status" value="1"/>
</dbReference>
<dbReference type="EMBL" id="FOJI01000004">
    <property type="protein sequence ID" value="SEW10700.1"/>
    <property type="molecule type" value="Genomic_DNA"/>
</dbReference>
<sequence length="533" mass="58718">MQKSRRKKKLDVGLLFTKASSLSPKGLKKKKRLRNRVVGVLLVALQIIISAVFLWLLFGLDVIPTKYIVMLITVMVLTAAYNISSQFTKAHVFGKILAVFLIIILSTSSVYVYKTGSMLSEISGSDTQTSYCSIIVLSTDAANKLSDTKNYAFGYNNSVDKTISEDAISQMNAQLNTTLKTSTSKDWESLVKALYSGTVKAIVLNEAYRPDVVAKSKDFGSKTKVIDTIKVETKLDKNSVKNVITKPFTIYIGGTNQYGKVSSSGLNDVNIIATFNPENRQILLVTTPRDYLIDIYTLSDKGIKKDKLTHAGNFGMDGSVTTLANLYGIDIDYYLRVNFTGAMGIVDALGGIDINSEVAFTTHHDTSIIKYNFTVGLNANCNGDKTLAFCRERMNFPDGDNQRGRNQTFAIQGILAKAKSPAILTNYVNVMDSLSGFFMTSMPKETITALLKDTLNDSKAWNVQMYSVSGTEGPKIRSNLYPNDPTLKAMDVTYPDLSSINTAKELMSKIRNGDVFNVEEYLSSKEKSPTVGR</sequence>
<dbReference type="InterPro" id="IPR050922">
    <property type="entry name" value="LytR/CpsA/Psr_CW_biosynth"/>
</dbReference>
<dbReference type="InterPro" id="IPR004474">
    <property type="entry name" value="LytR_CpsA_psr"/>
</dbReference>
<keyword evidence="5" id="KW-1185">Reference proteome</keyword>
<dbReference type="Gene3D" id="3.40.630.190">
    <property type="entry name" value="LCP protein"/>
    <property type="match status" value="1"/>
</dbReference>
<feature type="transmembrane region" description="Helical" evidence="2">
    <location>
        <begin position="96"/>
        <end position="113"/>
    </location>
</feature>
<dbReference type="Proteomes" id="UP000199701">
    <property type="component" value="Unassembled WGS sequence"/>
</dbReference>
<dbReference type="AlphaFoldDB" id="A0A1I0P979"/>
<gene>
    <name evidence="4" type="ORF">SAMN05421659_104254</name>
</gene>
<protein>
    <submittedName>
        <fullName evidence="4">Cell envelope-related function transcriptional attenuator common domain-containing protein</fullName>
    </submittedName>
</protein>
<feature type="transmembrane region" description="Helical" evidence="2">
    <location>
        <begin position="64"/>
        <end position="84"/>
    </location>
</feature>
<evidence type="ECO:0000313" key="5">
    <source>
        <dbReference type="Proteomes" id="UP000199701"/>
    </source>
</evidence>
<evidence type="ECO:0000259" key="3">
    <source>
        <dbReference type="Pfam" id="PF03816"/>
    </source>
</evidence>
<evidence type="ECO:0000256" key="1">
    <source>
        <dbReference type="ARBA" id="ARBA00006068"/>
    </source>
</evidence>
<evidence type="ECO:0000313" key="4">
    <source>
        <dbReference type="EMBL" id="SEW10700.1"/>
    </source>
</evidence>